<keyword evidence="4" id="KW-1185">Reference proteome</keyword>
<dbReference type="InterPro" id="IPR009739">
    <property type="entry name" value="LprI-like_N"/>
</dbReference>
<sequence length="167" mass="18079">MWKFLTASVFAAVGATASAQEVTFSMDATLNCLSTLSENQSPRSCISHSANACMEDTPGGWSTVGMGACLNKEYEYWDARLNTAYIHVRDMRRKTDKELADIGSSAPKQADALLAMQRAWIAYRDASCAYERSHWGGGTGGGPATLSCLVYLTAEQALYLEADSIVE</sequence>
<accession>A0A1I4ACC2</accession>
<dbReference type="OrthoDB" id="7340239at2"/>
<protein>
    <recommendedName>
        <fullName evidence="2">Lysozyme inhibitor LprI-like N-terminal domain-containing protein</fullName>
    </recommendedName>
</protein>
<feature type="domain" description="Lysozyme inhibitor LprI-like N-terminal" evidence="2">
    <location>
        <begin position="53"/>
        <end position="160"/>
    </location>
</feature>
<proteinExistence type="predicted"/>
<dbReference type="Pfam" id="PF07007">
    <property type="entry name" value="LprI"/>
    <property type="match status" value="1"/>
</dbReference>
<dbReference type="Gene3D" id="1.20.1270.180">
    <property type="match status" value="1"/>
</dbReference>
<feature type="chain" id="PRO_5011464567" description="Lysozyme inhibitor LprI-like N-terminal domain-containing protein" evidence="1">
    <location>
        <begin position="20"/>
        <end position="167"/>
    </location>
</feature>
<reference evidence="4" key="1">
    <citation type="submission" date="2016-10" db="EMBL/GenBank/DDBJ databases">
        <authorList>
            <person name="Varghese N."/>
            <person name="Submissions S."/>
        </authorList>
    </citation>
    <scope>NUCLEOTIDE SEQUENCE [LARGE SCALE GENOMIC DNA]</scope>
    <source>
        <strain evidence="4">DSM 28453</strain>
    </source>
</reference>
<gene>
    <name evidence="3" type="ORF">SAMN04488036_101293</name>
</gene>
<feature type="signal peptide" evidence="1">
    <location>
        <begin position="1"/>
        <end position="19"/>
    </location>
</feature>
<evidence type="ECO:0000313" key="3">
    <source>
        <dbReference type="EMBL" id="SFK53984.1"/>
    </source>
</evidence>
<organism evidence="3 4">
    <name type="scientific">Shimia haliotis</name>
    <dbReference type="NCBI Taxonomy" id="1280847"/>
    <lineage>
        <taxon>Bacteria</taxon>
        <taxon>Pseudomonadati</taxon>
        <taxon>Pseudomonadota</taxon>
        <taxon>Alphaproteobacteria</taxon>
        <taxon>Rhodobacterales</taxon>
        <taxon>Roseobacteraceae</taxon>
    </lineage>
</organism>
<evidence type="ECO:0000256" key="1">
    <source>
        <dbReference type="SAM" id="SignalP"/>
    </source>
</evidence>
<dbReference type="RefSeq" id="WP_093319370.1">
    <property type="nucleotide sequence ID" value="NZ_FOSZ01000001.1"/>
</dbReference>
<dbReference type="STRING" id="1280847.SAMN04488036_101293"/>
<evidence type="ECO:0000259" key="2">
    <source>
        <dbReference type="Pfam" id="PF07007"/>
    </source>
</evidence>
<evidence type="ECO:0000313" key="4">
    <source>
        <dbReference type="Proteomes" id="UP000198851"/>
    </source>
</evidence>
<name>A0A1I4ACC2_9RHOB</name>
<keyword evidence="1" id="KW-0732">Signal</keyword>
<dbReference type="AlphaFoldDB" id="A0A1I4ACC2"/>
<dbReference type="EMBL" id="FOSZ01000001">
    <property type="protein sequence ID" value="SFK53984.1"/>
    <property type="molecule type" value="Genomic_DNA"/>
</dbReference>
<dbReference type="Proteomes" id="UP000198851">
    <property type="component" value="Unassembled WGS sequence"/>
</dbReference>